<dbReference type="InterPro" id="IPR050272">
    <property type="entry name" value="Isochorismatase-like_hydrls"/>
</dbReference>
<dbReference type="PANTHER" id="PTHR43540:SF1">
    <property type="entry name" value="ISOCHORISMATASE HYDROLASE"/>
    <property type="match status" value="1"/>
</dbReference>
<organism evidence="3 4">
    <name type="scientific">Kribbella sancticallisti</name>
    <dbReference type="NCBI Taxonomy" id="460087"/>
    <lineage>
        <taxon>Bacteria</taxon>
        <taxon>Bacillati</taxon>
        <taxon>Actinomycetota</taxon>
        <taxon>Actinomycetes</taxon>
        <taxon>Propionibacteriales</taxon>
        <taxon>Kribbellaceae</taxon>
        <taxon>Kribbella</taxon>
    </lineage>
</organism>
<dbReference type="EMBL" id="BAAAOS010000055">
    <property type="protein sequence ID" value="GAA1605852.1"/>
    <property type="molecule type" value="Genomic_DNA"/>
</dbReference>
<dbReference type="PANTHER" id="PTHR43540">
    <property type="entry name" value="PEROXYUREIDOACRYLATE/UREIDOACRYLATE AMIDOHYDROLASE-RELATED"/>
    <property type="match status" value="1"/>
</dbReference>
<evidence type="ECO:0000313" key="3">
    <source>
        <dbReference type="EMBL" id="GAA1605852.1"/>
    </source>
</evidence>
<dbReference type="Gene3D" id="3.40.50.850">
    <property type="entry name" value="Isochorismatase-like"/>
    <property type="match status" value="1"/>
</dbReference>
<accession>A0ABN2EK81</accession>
<keyword evidence="4" id="KW-1185">Reference proteome</keyword>
<comment type="caution">
    <text evidence="3">The sequence shown here is derived from an EMBL/GenBank/DDBJ whole genome shotgun (WGS) entry which is preliminary data.</text>
</comment>
<proteinExistence type="predicted"/>
<dbReference type="Proteomes" id="UP001500393">
    <property type="component" value="Unassembled WGS sequence"/>
</dbReference>
<dbReference type="RefSeq" id="WP_344220994.1">
    <property type="nucleotide sequence ID" value="NZ_BAAAOS010000055.1"/>
</dbReference>
<dbReference type="InterPro" id="IPR036380">
    <property type="entry name" value="Isochorismatase-like_sf"/>
</dbReference>
<feature type="domain" description="Isochorismatase-like" evidence="2">
    <location>
        <begin position="15"/>
        <end position="189"/>
    </location>
</feature>
<evidence type="ECO:0000256" key="1">
    <source>
        <dbReference type="ARBA" id="ARBA00022801"/>
    </source>
</evidence>
<name>A0ABN2EK81_9ACTN</name>
<dbReference type="InterPro" id="IPR000868">
    <property type="entry name" value="Isochorismatase-like_dom"/>
</dbReference>
<reference evidence="3 4" key="1">
    <citation type="journal article" date="2019" name="Int. J. Syst. Evol. Microbiol.">
        <title>The Global Catalogue of Microorganisms (GCM) 10K type strain sequencing project: providing services to taxonomists for standard genome sequencing and annotation.</title>
        <authorList>
            <consortium name="The Broad Institute Genomics Platform"/>
            <consortium name="The Broad Institute Genome Sequencing Center for Infectious Disease"/>
            <person name="Wu L."/>
            <person name="Ma J."/>
        </authorList>
    </citation>
    <scope>NUCLEOTIDE SEQUENCE [LARGE SCALE GENOMIC DNA]</scope>
    <source>
        <strain evidence="3 4">JCM 14969</strain>
    </source>
</reference>
<keyword evidence="1" id="KW-0378">Hydrolase</keyword>
<evidence type="ECO:0000259" key="2">
    <source>
        <dbReference type="Pfam" id="PF00857"/>
    </source>
</evidence>
<sequence length="202" mass="20950">MNAFGGRLEPERRPAVLAVDLMRAYFDADSPLCLPSDGCLYSAGRVIAAARAVQVPVLHTRVAYGPGGIDGGLFVRKVTALRQLFDGGGAMGELMPQVAPTAEELVLVKQYASAFFGTSLASTLRAGGIDTVVMVGVSTSGCVRASAVDAIQHGFVPLVVRDAVGDRAAEPHEANLSDLQAKYAEVVSEAAALAYLAEVSGD</sequence>
<evidence type="ECO:0000313" key="4">
    <source>
        <dbReference type="Proteomes" id="UP001500393"/>
    </source>
</evidence>
<gene>
    <name evidence="3" type="ORF">GCM10009789_69910</name>
</gene>
<protein>
    <submittedName>
        <fullName evidence="3">N-carbamoylsarcosine amidohydrolase</fullName>
    </submittedName>
</protein>
<dbReference type="SUPFAM" id="SSF52499">
    <property type="entry name" value="Isochorismatase-like hydrolases"/>
    <property type="match status" value="1"/>
</dbReference>
<dbReference type="Pfam" id="PF00857">
    <property type="entry name" value="Isochorismatase"/>
    <property type="match status" value="1"/>
</dbReference>